<keyword evidence="2 5" id="KW-0238">DNA-binding</keyword>
<feature type="compositionally biased region" description="Basic and acidic residues" evidence="4">
    <location>
        <begin position="75"/>
        <end position="87"/>
    </location>
</feature>
<comment type="caution">
    <text evidence="5">The sequence shown here is derived from an EMBL/GenBank/DDBJ whole genome shotgun (WGS) entry which is preliminary data.</text>
</comment>
<dbReference type="SUPFAM" id="SSF48008">
    <property type="entry name" value="GntR ligand-binding domain-like"/>
    <property type="match status" value="1"/>
</dbReference>
<dbReference type="AlphaFoldDB" id="A0A841HN00"/>
<evidence type="ECO:0000256" key="1">
    <source>
        <dbReference type="ARBA" id="ARBA00023015"/>
    </source>
</evidence>
<protein>
    <submittedName>
        <fullName evidence="5">DNA-binding FadR family transcriptional regulator</fullName>
    </submittedName>
</protein>
<sequence length="102" mass="11323">MFLEVAAVRNAIECMEALAPDKDCGLEADIAFYVAIAAAAGNRFRKWLEGIVDVAFRTSIQMTWRRRSRPIVRAKERPDLRRADPRSVHGTPSPNPSLGAIS</sequence>
<dbReference type="Proteomes" id="UP000588068">
    <property type="component" value="Unassembled WGS sequence"/>
</dbReference>
<evidence type="ECO:0000256" key="3">
    <source>
        <dbReference type="ARBA" id="ARBA00023163"/>
    </source>
</evidence>
<dbReference type="GO" id="GO:0003677">
    <property type="term" value="F:DNA binding"/>
    <property type="evidence" value="ECO:0007669"/>
    <property type="project" value="UniProtKB-KW"/>
</dbReference>
<evidence type="ECO:0000313" key="6">
    <source>
        <dbReference type="Proteomes" id="UP000588068"/>
    </source>
</evidence>
<accession>A0A841HN00</accession>
<organism evidence="5 6">
    <name type="scientific">Povalibacter uvarum</name>
    <dbReference type="NCBI Taxonomy" id="732238"/>
    <lineage>
        <taxon>Bacteria</taxon>
        <taxon>Pseudomonadati</taxon>
        <taxon>Pseudomonadota</taxon>
        <taxon>Gammaproteobacteria</taxon>
        <taxon>Steroidobacterales</taxon>
        <taxon>Steroidobacteraceae</taxon>
        <taxon>Povalibacter</taxon>
    </lineage>
</organism>
<dbReference type="InterPro" id="IPR008920">
    <property type="entry name" value="TF_FadR/GntR_C"/>
</dbReference>
<evidence type="ECO:0000256" key="2">
    <source>
        <dbReference type="ARBA" id="ARBA00023125"/>
    </source>
</evidence>
<dbReference type="RefSeq" id="WP_184332255.1">
    <property type="nucleotide sequence ID" value="NZ_JACHHZ010000003.1"/>
</dbReference>
<keyword evidence="3" id="KW-0804">Transcription</keyword>
<proteinExistence type="predicted"/>
<evidence type="ECO:0000313" key="5">
    <source>
        <dbReference type="EMBL" id="MBB6093650.1"/>
    </source>
</evidence>
<keyword evidence="6" id="KW-1185">Reference proteome</keyword>
<name>A0A841HN00_9GAMM</name>
<reference evidence="5 6" key="1">
    <citation type="submission" date="2020-08" db="EMBL/GenBank/DDBJ databases">
        <title>Genomic Encyclopedia of Type Strains, Phase IV (KMG-IV): sequencing the most valuable type-strain genomes for metagenomic binning, comparative biology and taxonomic classification.</title>
        <authorList>
            <person name="Goeker M."/>
        </authorList>
    </citation>
    <scope>NUCLEOTIDE SEQUENCE [LARGE SCALE GENOMIC DNA]</scope>
    <source>
        <strain evidence="5 6">DSM 26723</strain>
    </source>
</reference>
<gene>
    <name evidence="5" type="ORF">HNQ60_002531</name>
</gene>
<feature type="region of interest" description="Disordered" evidence="4">
    <location>
        <begin position="75"/>
        <end position="102"/>
    </location>
</feature>
<evidence type="ECO:0000256" key="4">
    <source>
        <dbReference type="SAM" id="MobiDB-lite"/>
    </source>
</evidence>
<keyword evidence="1" id="KW-0805">Transcription regulation</keyword>
<dbReference type="EMBL" id="JACHHZ010000003">
    <property type="protein sequence ID" value="MBB6093650.1"/>
    <property type="molecule type" value="Genomic_DNA"/>
</dbReference>